<name>A0A9Q4KSV4_9EURY</name>
<evidence type="ECO:0000259" key="5">
    <source>
        <dbReference type="PROSITE" id="PS50110"/>
    </source>
</evidence>
<sequence>MEHKDPTIVAIDDISDNLVALKAFVIDAFPRARVFTAQNGKKGIELAREHNPDLILLDIVMPVMDGFEVCMILKQDKELRHIPVVFLTALRGDRKSRIRALDLGGEAFISKPFDDAEFIAQIRAMMKIKAANVRELDEKKYLARIVEMRTAELKEELAERRRVEQELQVHQTELELQNKKLINARQATDELRQEYQTLFDIAPVGYLVIGPNTMIIQCNHRAAELFGTTPDYLTGRRLAMFLDQETLAAFNMYYIECCNKETKKISEFISRSGHTLLSDPRHLHFFGKGIQSENNECHCIVAISDITELHQYQDALREVNRKLHLLTNITRHDILNQVMVLAGSLDLIRIKREEGAPIDVDIARCESAKETISRLITFTRSYEGLGARKPVWQSAGTVVEMTRQTTDIPVTVDPSIDAIEVYADMMLNNVFSNLFQNAEQHGGQISRITVSFHQNGRKGILVVEDDGIGIPDDMKEQIFERGVGKGTGLGLFFCSEILGITGISVCETGTPGEGARFELHIPVGVWKSHNETSPSPKP</sequence>
<feature type="coiled-coil region" evidence="3">
    <location>
        <begin position="146"/>
        <end position="194"/>
    </location>
</feature>
<dbReference type="SUPFAM" id="SSF55874">
    <property type="entry name" value="ATPase domain of HSP90 chaperone/DNA topoisomerase II/histidine kinase"/>
    <property type="match status" value="1"/>
</dbReference>
<organism evidence="6 7">
    <name type="scientific">Methanogenium marinum</name>
    <dbReference type="NCBI Taxonomy" id="348610"/>
    <lineage>
        <taxon>Archaea</taxon>
        <taxon>Methanobacteriati</taxon>
        <taxon>Methanobacteriota</taxon>
        <taxon>Stenosarchaea group</taxon>
        <taxon>Methanomicrobia</taxon>
        <taxon>Methanomicrobiales</taxon>
        <taxon>Methanomicrobiaceae</taxon>
        <taxon>Methanogenium</taxon>
    </lineage>
</organism>
<reference evidence="6" key="1">
    <citation type="submission" date="2022-01" db="EMBL/GenBank/DDBJ databases">
        <title>Draft genome of Methanogenium marinum DSM 15558.</title>
        <authorList>
            <person name="Chen S.-C."/>
            <person name="You Y.-T."/>
        </authorList>
    </citation>
    <scope>NUCLEOTIDE SEQUENCE</scope>
    <source>
        <strain evidence="6">DSM 15558</strain>
    </source>
</reference>
<accession>A0A9Q4KSV4</accession>
<evidence type="ECO:0000259" key="4">
    <source>
        <dbReference type="PROSITE" id="PS50109"/>
    </source>
</evidence>
<evidence type="ECO:0000313" key="6">
    <source>
        <dbReference type="EMBL" id="MDE4908011.1"/>
    </source>
</evidence>
<dbReference type="RefSeq" id="WP_274924649.1">
    <property type="nucleotide sequence ID" value="NZ_JAKELO010000002.1"/>
</dbReference>
<dbReference type="InterPro" id="IPR035965">
    <property type="entry name" value="PAS-like_dom_sf"/>
</dbReference>
<dbReference type="PANTHER" id="PTHR43547">
    <property type="entry name" value="TWO-COMPONENT HISTIDINE KINASE"/>
    <property type="match status" value="1"/>
</dbReference>
<dbReference type="PRINTS" id="PR00344">
    <property type="entry name" value="BCTRLSENSOR"/>
</dbReference>
<dbReference type="SUPFAM" id="SSF52172">
    <property type="entry name" value="CheY-like"/>
    <property type="match status" value="1"/>
</dbReference>
<dbReference type="InterPro" id="IPR005467">
    <property type="entry name" value="His_kinase_dom"/>
</dbReference>
<dbReference type="InterPro" id="IPR003594">
    <property type="entry name" value="HATPase_dom"/>
</dbReference>
<protein>
    <submittedName>
        <fullName evidence="6">Response regulator</fullName>
    </submittedName>
</protein>
<dbReference type="Gene3D" id="3.30.450.20">
    <property type="entry name" value="PAS domain"/>
    <property type="match status" value="1"/>
</dbReference>
<dbReference type="CDD" id="cd00130">
    <property type="entry name" value="PAS"/>
    <property type="match status" value="1"/>
</dbReference>
<dbReference type="CDD" id="cd00075">
    <property type="entry name" value="HATPase"/>
    <property type="match status" value="1"/>
</dbReference>
<dbReference type="Proteomes" id="UP001143747">
    <property type="component" value="Unassembled WGS sequence"/>
</dbReference>
<dbReference type="PROSITE" id="PS50110">
    <property type="entry name" value="RESPONSE_REGULATORY"/>
    <property type="match status" value="1"/>
</dbReference>
<evidence type="ECO:0000256" key="3">
    <source>
        <dbReference type="SAM" id="Coils"/>
    </source>
</evidence>
<dbReference type="EMBL" id="JAKELO010000002">
    <property type="protein sequence ID" value="MDE4908011.1"/>
    <property type="molecule type" value="Genomic_DNA"/>
</dbReference>
<evidence type="ECO:0000256" key="1">
    <source>
        <dbReference type="ARBA" id="ARBA00022553"/>
    </source>
</evidence>
<dbReference type="SMART" id="SM00091">
    <property type="entry name" value="PAS"/>
    <property type="match status" value="1"/>
</dbReference>
<keyword evidence="7" id="KW-1185">Reference proteome</keyword>
<dbReference type="Gene3D" id="3.40.50.2300">
    <property type="match status" value="1"/>
</dbReference>
<dbReference type="InterPro" id="IPR001789">
    <property type="entry name" value="Sig_transdc_resp-reg_receiver"/>
</dbReference>
<evidence type="ECO:0000256" key="2">
    <source>
        <dbReference type="PROSITE-ProRule" id="PRU00169"/>
    </source>
</evidence>
<dbReference type="AlphaFoldDB" id="A0A9Q4KSV4"/>
<evidence type="ECO:0000313" key="7">
    <source>
        <dbReference type="Proteomes" id="UP001143747"/>
    </source>
</evidence>
<dbReference type="Gene3D" id="3.30.565.10">
    <property type="entry name" value="Histidine kinase-like ATPase, C-terminal domain"/>
    <property type="match status" value="1"/>
</dbReference>
<dbReference type="InterPro" id="IPR011006">
    <property type="entry name" value="CheY-like_superfamily"/>
</dbReference>
<dbReference type="Pfam" id="PF00072">
    <property type="entry name" value="Response_reg"/>
    <property type="match status" value="1"/>
</dbReference>
<dbReference type="InterPro" id="IPR000014">
    <property type="entry name" value="PAS"/>
</dbReference>
<dbReference type="Pfam" id="PF13426">
    <property type="entry name" value="PAS_9"/>
    <property type="match status" value="1"/>
</dbReference>
<dbReference type="InterPro" id="IPR036890">
    <property type="entry name" value="HATPase_C_sf"/>
</dbReference>
<dbReference type="InterPro" id="IPR004358">
    <property type="entry name" value="Sig_transdc_His_kin-like_C"/>
</dbReference>
<dbReference type="PANTHER" id="PTHR43547:SF2">
    <property type="entry name" value="HYBRID SIGNAL TRANSDUCTION HISTIDINE KINASE C"/>
    <property type="match status" value="1"/>
</dbReference>
<dbReference type="GO" id="GO:0000155">
    <property type="term" value="F:phosphorelay sensor kinase activity"/>
    <property type="evidence" value="ECO:0007669"/>
    <property type="project" value="TreeGrafter"/>
</dbReference>
<keyword evidence="1 2" id="KW-0597">Phosphoprotein</keyword>
<dbReference type="PROSITE" id="PS50109">
    <property type="entry name" value="HIS_KIN"/>
    <property type="match status" value="1"/>
</dbReference>
<gene>
    <name evidence="6" type="ORF">L0665_05235</name>
</gene>
<comment type="caution">
    <text evidence="6">The sequence shown here is derived from an EMBL/GenBank/DDBJ whole genome shotgun (WGS) entry which is preliminary data.</text>
</comment>
<dbReference type="SMART" id="SM00387">
    <property type="entry name" value="HATPase_c"/>
    <property type="match status" value="1"/>
</dbReference>
<feature type="domain" description="Response regulatory" evidence="5">
    <location>
        <begin position="7"/>
        <end position="126"/>
    </location>
</feature>
<feature type="domain" description="Histidine kinase" evidence="4">
    <location>
        <begin position="427"/>
        <end position="525"/>
    </location>
</feature>
<dbReference type="SMART" id="SM00448">
    <property type="entry name" value="REC"/>
    <property type="match status" value="1"/>
</dbReference>
<feature type="modified residue" description="4-aspartylphosphate" evidence="2">
    <location>
        <position position="58"/>
    </location>
</feature>
<dbReference type="Pfam" id="PF02518">
    <property type="entry name" value="HATPase_c"/>
    <property type="match status" value="1"/>
</dbReference>
<dbReference type="NCBIfam" id="TIGR00229">
    <property type="entry name" value="sensory_box"/>
    <property type="match status" value="1"/>
</dbReference>
<keyword evidence="3" id="KW-0175">Coiled coil</keyword>
<proteinExistence type="predicted"/>
<dbReference type="SUPFAM" id="SSF55785">
    <property type="entry name" value="PYP-like sensor domain (PAS domain)"/>
    <property type="match status" value="1"/>
</dbReference>